<evidence type="ECO:0000313" key="2">
    <source>
        <dbReference type="EMBL" id="PAX08519.1"/>
    </source>
</evidence>
<dbReference type="InterPro" id="IPR036390">
    <property type="entry name" value="WH_DNA-bd_sf"/>
</dbReference>
<dbReference type="Pfam" id="PF03551">
    <property type="entry name" value="PadR"/>
    <property type="match status" value="1"/>
</dbReference>
<dbReference type="Gene3D" id="1.10.10.10">
    <property type="entry name" value="Winged helix-like DNA-binding domain superfamily/Winged helix DNA-binding domain"/>
    <property type="match status" value="1"/>
</dbReference>
<feature type="domain" description="Transcription regulator PadR N-terminal" evidence="1">
    <location>
        <begin position="54"/>
        <end position="123"/>
    </location>
</feature>
<dbReference type="PANTHER" id="PTHR43252">
    <property type="entry name" value="TRANSCRIPTIONAL REGULATOR YQJI"/>
    <property type="match status" value="1"/>
</dbReference>
<dbReference type="InterPro" id="IPR036388">
    <property type="entry name" value="WH-like_DNA-bd_sf"/>
</dbReference>
<dbReference type="RefSeq" id="WP_095997029.1">
    <property type="nucleotide sequence ID" value="NZ_NSLI01000002.1"/>
</dbReference>
<comment type="caution">
    <text evidence="2">The sequence shown here is derived from an EMBL/GenBank/DDBJ whole genome shotgun (WGS) entry which is preliminary data.</text>
</comment>
<dbReference type="InterPro" id="IPR005149">
    <property type="entry name" value="Tscrpt_reg_PadR_N"/>
</dbReference>
<evidence type="ECO:0000313" key="3">
    <source>
        <dbReference type="Proteomes" id="UP000218151"/>
    </source>
</evidence>
<evidence type="ECO:0000259" key="1">
    <source>
        <dbReference type="Pfam" id="PF03551"/>
    </source>
</evidence>
<dbReference type="OrthoDB" id="9814826at2"/>
<dbReference type="AlphaFoldDB" id="A0A2A2SH03"/>
<dbReference type="EMBL" id="NSLI01000002">
    <property type="protein sequence ID" value="PAX08519.1"/>
    <property type="molecule type" value="Genomic_DNA"/>
</dbReference>
<reference evidence="3" key="1">
    <citation type="submission" date="2017-09" db="EMBL/GenBank/DDBJ databases">
        <authorList>
            <person name="Feng G."/>
            <person name="Zhu H."/>
        </authorList>
    </citation>
    <scope>NUCLEOTIDE SEQUENCE [LARGE SCALE GENOMIC DNA]</scope>
    <source>
        <strain evidence="3">1PNM-20</strain>
    </source>
</reference>
<accession>A0A2A2SH03</accession>
<sequence>MWYGFGGRGFGRGFGSRGRGWPYGAFVFEVDGMERPDGGRGRRMFQRDELKLVLLKLIADEPRHGYDLIREIEGMTGGAYAPSPGVVYPMLTLLDDMNHIAEQASEGAKKRYAITLEGQALLDENRERVEALMARLSELGARRRGGEAMPIRRAMQNLKVALQHRIQRGDFSEDTLHDVAALIDEVAQKIERLR</sequence>
<dbReference type="Proteomes" id="UP000218151">
    <property type="component" value="Unassembled WGS sequence"/>
</dbReference>
<dbReference type="PANTHER" id="PTHR43252:SF7">
    <property type="entry name" value="TRANSCRIPTIONAL REGULATOR YQJI"/>
    <property type="match status" value="1"/>
</dbReference>
<keyword evidence="3" id="KW-1185">Reference proteome</keyword>
<name>A0A2A2SH03_9SPHN</name>
<protein>
    <submittedName>
        <fullName evidence="2">PadR family transcriptional regulator</fullName>
    </submittedName>
</protein>
<proteinExistence type="predicted"/>
<gene>
    <name evidence="2" type="ORF">CKY28_03820</name>
</gene>
<dbReference type="SUPFAM" id="SSF46785">
    <property type="entry name" value="Winged helix' DNA-binding domain"/>
    <property type="match status" value="1"/>
</dbReference>
<organism evidence="2 3">
    <name type="scientific">Sphingomonas lenta</name>
    <dbReference type="NCBI Taxonomy" id="1141887"/>
    <lineage>
        <taxon>Bacteria</taxon>
        <taxon>Pseudomonadati</taxon>
        <taxon>Pseudomonadota</taxon>
        <taxon>Alphaproteobacteria</taxon>
        <taxon>Sphingomonadales</taxon>
        <taxon>Sphingomonadaceae</taxon>
        <taxon>Sphingomonas</taxon>
    </lineage>
</organism>